<proteinExistence type="predicted"/>
<protein>
    <submittedName>
        <fullName evidence="1">Uncharacterized protein</fullName>
    </submittedName>
</protein>
<dbReference type="Proteomes" id="UP000178106">
    <property type="component" value="Unassembled WGS sequence"/>
</dbReference>
<accession>A0A1G2E5X9</accession>
<evidence type="ECO:0000313" key="1">
    <source>
        <dbReference type="EMBL" id="OGZ20498.1"/>
    </source>
</evidence>
<gene>
    <name evidence="1" type="ORF">A2494_04125</name>
</gene>
<dbReference type="EMBL" id="MHLU01000013">
    <property type="protein sequence ID" value="OGZ20498.1"/>
    <property type="molecule type" value="Genomic_DNA"/>
</dbReference>
<name>A0A1G2E5X9_9BACT</name>
<sequence length="129" mass="14774">MLNKRSFAMVAQVSKEAIRALKVELRLIRGGEIGAKIMNRLQNENPEYALIGNGFLEVFEERFGKEARVMVRDTIAICYRVLELSERHPDKKRIVQQALLADPKLEGDSEAIKKAQKEVEDLVKKLMLH</sequence>
<comment type="caution">
    <text evidence="1">The sequence shown here is derived from an EMBL/GenBank/DDBJ whole genome shotgun (WGS) entry which is preliminary data.</text>
</comment>
<reference evidence="1 2" key="1">
    <citation type="journal article" date="2016" name="Nat. Commun.">
        <title>Thousands of microbial genomes shed light on interconnected biogeochemical processes in an aquifer system.</title>
        <authorList>
            <person name="Anantharaman K."/>
            <person name="Brown C.T."/>
            <person name="Hug L.A."/>
            <person name="Sharon I."/>
            <person name="Castelle C.J."/>
            <person name="Probst A.J."/>
            <person name="Thomas B.C."/>
            <person name="Singh A."/>
            <person name="Wilkins M.J."/>
            <person name="Karaoz U."/>
            <person name="Brodie E.L."/>
            <person name="Williams K.H."/>
            <person name="Hubbard S.S."/>
            <person name="Banfield J.F."/>
        </authorList>
    </citation>
    <scope>NUCLEOTIDE SEQUENCE [LARGE SCALE GENOMIC DNA]</scope>
</reference>
<organism evidence="1 2">
    <name type="scientific">Candidatus Lloydbacteria bacterium RIFOXYC12_FULL_46_25</name>
    <dbReference type="NCBI Taxonomy" id="1798670"/>
    <lineage>
        <taxon>Bacteria</taxon>
        <taxon>Candidatus Lloydiibacteriota</taxon>
    </lineage>
</organism>
<dbReference type="AlphaFoldDB" id="A0A1G2E5X9"/>
<evidence type="ECO:0000313" key="2">
    <source>
        <dbReference type="Proteomes" id="UP000178106"/>
    </source>
</evidence>